<accession>A0ABW3BLN2</accession>
<evidence type="ECO:0000259" key="1">
    <source>
        <dbReference type="Pfam" id="PF02558"/>
    </source>
</evidence>
<evidence type="ECO:0000313" key="3">
    <source>
        <dbReference type="Proteomes" id="UP001596956"/>
    </source>
</evidence>
<dbReference type="EMBL" id="JBHTHR010000808">
    <property type="protein sequence ID" value="MFD0803264.1"/>
    <property type="molecule type" value="Genomic_DNA"/>
</dbReference>
<feature type="domain" description="Ketopantoate reductase N-terminal" evidence="1">
    <location>
        <begin position="17"/>
        <end position="63"/>
    </location>
</feature>
<name>A0ABW3BLN2_9ACTN</name>
<comment type="caution">
    <text evidence="2">The sequence shown here is derived from an EMBL/GenBank/DDBJ whole genome shotgun (WGS) entry which is preliminary data.</text>
</comment>
<dbReference type="InterPro" id="IPR013332">
    <property type="entry name" value="KPR_N"/>
</dbReference>
<reference evidence="3" key="1">
    <citation type="journal article" date="2019" name="Int. J. Syst. Evol. Microbiol.">
        <title>The Global Catalogue of Microorganisms (GCM) 10K type strain sequencing project: providing services to taxonomists for standard genome sequencing and annotation.</title>
        <authorList>
            <consortium name="The Broad Institute Genomics Platform"/>
            <consortium name="The Broad Institute Genome Sequencing Center for Infectious Disease"/>
            <person name="Wu L."/>
            <person name="Ma J."/>
        </authorList>
    </citation>
    <scope>NUCLEOTIDE SEQUENCE [LARGE SCALE GENOMIC DNA]</scope>
    <source>
        <strain evidence="3">CCUG 63369</strain>
    </source>
</reference>
<dbReference type="Pfam" id="PF02558">
    <property type="entry name" value="ApbA"/>
    <property type="match status" value="1"/>
</dbReference>
<proteinExistence type="predicted"/>
<feature type="non-terminal residue" evidence="2">
    <location>
        <position position="66"/>
    </location>
</feature>
<dbReference type="Gene3D" id="3.40.50.720">
    <property type="entry name" value="NAD(P)-binding Rossmann-like Domain"/>
    <property type="match status" value="1"/>
</dbReference>
<protein>
    <submittedName>
        <fullName evidence="2">2-dehydropantoate 2-reductase N-terminal domain-containing protein</fullName>
    </submittedName>
</protein>
<dbReference type="Proteomes" id="UP001596956">
    <property type="component" value="Unassembled WGS sequence"/>
</dbReference>
<evidence type="ECO:0000313" key="2">
    <source>
        <dbReference type="EMBL" id="MFD0803264.1"/>
    </source>
</evidence>
<sequence>MSAHTTDSGSAVEPGRITVLAPGGVGGLLAGALACDGRTVTVVATESTAAHIAEHGLHVDSAVLGE</sequence>
<keyword evidence="3" id="KW-1185">Reference proteome</keyword>
<organism evidence="2 3">
    <name type="scientific">Streptomonospora algeriensis</name>
    <dbReference type="NCBI Taxonomy" id="995084"/>
    <lineage>
        <taxon>Bacteria</taxon>
        <taxon>Bacillati</taxon>
        <taxon>Actinomycetota</taxon>
        <taxon>Actinomycetes</taxon>
        <taxon>Streptosporangiales</taxon>
        <taxon>Nocardiopsidaceae</taxon>
        <taxon>Streptomonospora</taxon>
    </lineage>
</organism>
<gene>
    <name evidence="2" type="ORF">ACFQZU_18335</name>
</gene>